<comment type="caution">
    <text evidence="2">The sequence shown here is derived from an EMBL/GenBank/DDBJ whole genome shotgun (WGS) entry which is preliminary data.</text>
</comment>
<keyword evidence="3" id="KW-1185">Reference proteome</keyword>
<gene>
    <name evidence="2" type="ORF">OC610_08675</name>
</gene>
<accession>A0ABT3F5V6</accession>
<organism evidence="2 3">
    <name type="scientific">Pseudomonas agronomica</name>
    <dbReference type="NCBI Taxonomy" id="2979328"/>
    <lineage>
        <taxon>Bacteria</taxon>
        <taxon>Pseudomonadati</taxon>
        <taxon>Pseudomonadota</taxon>
        <taxon>Gammaproteobacteria</taxon>
        <taxon>Pseudomonadales</taxon>
        <taxon>Pseudomonadaceae</taxon>
        <taxon>Pseudomonas</taxon>
    </lineage>
</organism>
<evidence type="ECO:0000313" key="3">
    <source>
        <dbReference type="Proteomes" id="UP001061999"/>
    </source>
</evidence>
<protein>
    <submittedName>
        <fullName evidence="2">DUF262 domain-containing protein</fullName>
    </submittedName>
</protein>
<dbReference type="InterPro" id="IPR004919">
    <property type="entry name" value="GmrSD_N"/>
</dbReference>
<proteinExistence type="predicted"/>
<evidence type="ECO:0000313" key="2">
    <source>
        <dbReference type="EMBL" id="MCW1244477.1"/>
    </source>
</evidence>
<dbReference type="Proteomes" id="UP001061999">
    <property type="component" value="Unassembled WGS sequence"/>
</dbReference>
<dbReference type="EMBL" id="JAOSHO010000075">
    <property type="protein sequence ID" value="MCW1244477.1"/>
    <property type="molecule type" value="Genomic_DNA"/>
</dbReference>
<dbReference type="RefSeq" id="WP_264427440.1">
    <property type="nucleotide sequence ID" value="NZ_JAOSHO010000075.1"/>
</dbReference>
<name>A0ABT3F5V6_9PSED</name>
<dbReference type="Pfam" id="PF03235">
    <property type="entry name" value="GmrSD_N"/>
    <property type="match status" value="1"/>
</dbReference>
<dbReference type="PANTHER" id="PTHR39639:SF1">
    <property type="entry name" value="DUF262 DOMAIN-CONTAINING PROTEIN"/>
    <property type="match status" value="1"/>
</dbReference>
<sequence length="417" mass="47689">MPRNVCHGSPTDDASHDRANFVSTAIIYRWDFPHGTLTPALANDESTQHARALSLNRRRKQTIPMWSPGNNMTDHLEQLEKERRKVDFDTFDISVKELASMAEQDIINIAPAYQRQFRWPAANQSKLIESVFLGIPIPSLFMAANKDGTWELIDGVQRLSTLIHFSGTDEQLEKFGFPEGLRLQGLEVLSEFNGLRFNDLPQTLRLKFSLRPLKVTTLSDKSDLKVRFDLFERLNTGGIKLTDQEIRTCVFRGQFNDFLSELSENEDFRSVVNVPTSKENDGTYGELVLRFFAYFHNKEHFDHSVVGFLNDYMSESSKNFNYKKNRKLFEKTFNELSKLLPEGVRRGNRKLTPVNLYEAVAVGAALAIDEGKDISQSDPSAFMNDDELTALTSEASNSRVRVLKRVQYCYERFSADV</sequence>
<feature type="domain" description="GmrSD restriction endonucleases N-terminal" evidence="1">
    <location>
        <begin position="102"/>
        <end position="249"/>
    </location>
</feature>
<reference evidence="2" key="1">
    <citation type="submission" date="2022-07" db="EMBL/GenBank/DDBJ databases">
        <title>Pseudomonas agronomica sp. nov.: a novel bacterium with biotechnological application in the synthesis of biofertilizers from valorized agricultural residues.</title>
        <authorList>
            <person name="Robas M."/>
            <person name="Fernandez V.M."/>
            <person name="Luna L."/>
            <person name="Provanza A."/>
            <person name="Jimenez P.A."/>
        </authorList>
    </citation>
    <scope>NUCLEOTIDE SEQUENCE</scope>
    <source>
        <strain evidence="2">SAICEU22T</strain>
    </source>
</reference>
<evidence type="ECO:0000259" key="1">
    <source>
        <dbReference type="Pfam" id="PF03235"/>
    </source>
</evidence>
<dbReference type="PANTHER" id="PTHR39639">
    <property type="entry name" value="CHROMOSOME 16, WHOLE GENOME SHOTGUN SEQUENCE"/>
    <property type="match status" value="1"/>
</dbReference>